<dbReference type="InterPro" id="IPR012506">
    <property type="entry name" value="TMEM86B-like"/>
</dbReference>
<dbReference type="Proteomes" id="UP000614216">
    <property type="component" value="Unassembled WGS sequence"/>
</dbReference>
<protein>
    <submittedName>
        <fullName evidence="7">Lysoplasmalogenase</fullName>
    </submittedName>
</protein>
<dbReference type="Pfam" id="PF07947">
    <property type="entry name" value="YhhN"/>
    <property type="match status" value="1"/>
</dbReference>
<comment type="similarity">
    <text evidence="2">Belongs to the TMEM86 family.</text>
</comment>
<accession>A0A937KC74</accession>
<evidence type="ECO:0000256" key="4">
    <source>
        <dbReference type="ARBA" id="ARBA00022989"/>
    </source>
</evidence>
<feature type="transmembrane region" description="Helical" evidence="6">
    <location>
        <begin position="29"/>
        <end position="45"/>
    </location>
</feature>
<dbReference type="GO" id="GO:0016020">
    <property type="term" value="C:membrane"/>
    <property type="evidence" value="ECO:0007669"/>
    <property type="project" value="UniProtKB-SubCell"/>
</dbReference>
<reference evidence="7" key="1">
    <citation type="submission" date="2021-01" db="EMBL/GenBank/DDBJ databases">
        <title>Fulvivirga kasyanovii gen. nov., sp nov., a novel member of the phylum Bacteroidetes isolated from seawater in a mussel farm.</title>
        <authorList>
            <person name="Zhao L.-H."/>
            <person name="Wang Z.-J."/>
        </authorList>
    </citation>
    <scope>NUCLEOTIDE SEQUENCE</scope>
    <source>
        <strain evidence="7">29W222</strain>
    </source>
</reference>
<feature type="transmembrane region" description="Helical" evidence="6">
    <location>
        <begin position="202"/>
        <end position="221"/>
    </location>
</feature>
<dbReference type="PANTHER" id="PTHR31885">
    <property type="entry name" value="GH04784P"/>
    <property type="match status" value="1"/>
</dbReference>
<evidence type="ECO:0000256" key="3">
    <source>
        <dbReference type="ARBA" id="ARBA00022692"/>
    </source>
</evidence>
<organism evidence="7 8">
    <name type="scientific">Fulvivirga marina</name>
    <dbReference type="NCBI Taxonomy" id="2494733"/>
    <lineage>
        <taxon>Bacteria</taxon>
        <taxon>Pseudomonadati</taxon>
        <taxon>Bacteroidota</taxon>
        <taxon>Cytophagia</taxon>
        <taxon>Cytophagales</taxon>
        <taxon>Fulvivirgaceae</taxon>
        <taxon>Fulvivirga</taxon>
    </lineage>
</organism>
<evidence type="ECO:0000256" key="2">
    <source>
        <dbReference type="ARBA" id="ARBA00007375"/>
    </source>
</evidence>
<comment type="subcellular location">
    <subcellularLocation>
        <location evidence="1">Membrane</location>
        <topology evidence="1">Multi-pass membrane protein</topology>
    </subcellularLocation>
</comment>
<keyword evidence="4 6" id="KW-1133">Transmembrane helix</keyword>
<gene>
    <name evidence="7" type="ORF">JMN32_12895</name>
</gene>
<keyword evidence="5 6" id="KW-0472">Membrane</keyword>
<feature type="transmembrane region" description="Helical" evidence="6">
    <location>
        <begin position="172"/>
        <end position="190"/>
    </location>
</feature>
<dbReference type="RefSeq" id="WP_202856733.1">
    <property type="nucleotide sequence ID" value="NZ_JAEUGD010000042.1"/>
</dbReference>
<feature type="transmembrane region" description="Helical" evidence="6">
    <location>
        <begin position="52"/>
        <end position="73"/>
    </location>
</feature>
<evidence type="ECO:0000313" key="8">
    <source>
        <dbReference type="Proteomes" id="UP000614216"/>
    </source>
</evidence>
<dbReference type="EMBL" id="JAEUGD010000042">
    <property type="protein sequence ID" value="MBL6447212.1"/>
    <property type="molecule type" value="Genomic_DNA"/>
</dbReference>
<keyword evidence="8" id="KW-1185">Reference proteome</keyword>
<evidence type="ECO:0000256" key="5">
    <source>
        <dbReference type="ARBA" id="ARBA00023136"/>
    </source>
</evidence>
<evidence type="ECO:0000256" key="1">
    <source>
        <dbReference type="ARBA" id="ARBA00004141"/>
    </source>
</evidence>
<feature type="transmembrane region" description="Helical" evidence="6">
    <location>
        <begin position="117"/>
        <end position="135"/>
    </location>
</feature>
<keyword evidence="3 6" id="KW-0812">Transmembrane</keyword>
<sequence length="229" mass="25763">MKKITLTLFVIAAVGNLAAHIIENADLSFYTKPFLMPLLMVYFSVSSVEKKSLLNFGLLALLFSWAGDVVLMFQDRGELYFMMGLGSFLLAHVIYIFTYKKARWEEEENGLLPTQKIRYVFILVLAGCGLVYVLLPKLGELTIPVIIYASIIVAMTIFALNRFGFTSQTSFGLVFLGAVLFMMSDSILAINKFMEPLPIAGFWIMLTYILAQFTIVQGLLLHKKREPSS</sequence>
<evidence type="ECO:0000256" key="6">
    <source>
        <dbReference type="SAM" id="Phobius"/>
    </source>
</evidence>
<feature type="transmembrane region" description="Helical" evidence="6">
    <location>
        <begin position="79"/>
        <end position="97"/>
    </location>
</feature>
<feature type="transmembrane region" description="Helical" evidence="6">
    <location>
        <begin position="141"/>
        <end position="160"/>
    </location>
</feature>
<name>A0A937KC74_9BACT</name>
<evidence type="ECO:0000313" key="7">
    <source>
        <dbReference type="EMBL" id="MBL6447212.1"/>
    </source>
</evidence>
<dbReference type="PANTHER" id="PTHR31885:SF6">
    <property type="entry name" value="GH04784P"/>
    <property type="match status" value="1"/>
</dbReference>
<dbReference type="GO" id="GO:0016787">
    <property type="term" value="F:hydrolase activity"/>
    <property type="evidence" value="ECO:0007669"/>
    <property type="project" value="TreeGrafter"/>
</dbReference>
<comment type="caution">
    <text evidence="7">The sequence shown here is derived from an EMBL/GenBank/DDBJ whole genome shotgun (WGS) entry which is preliminary data.</text>
</comment>
<dbReference type="AlphaFoldDB" id="A0A937KC74"/>
<proteinExistence type="inferred from homology"/>